<dbReference type="SUPFAM" id="SSF82771">
    <property type="entry name" value="GIY-YIG endonuclease"/>
    <property type="match status" value="1"/>
</dbReference>
<evidence type="ECO:0000256" key="2">
    <source>
        <dbReference type="ARBA" id="ARBA00022842"/>
    </source>
</evidence>
<evidence type="ECO:0000256" key="1">
    <source>
        <dbReference type="ARBA" id="ARBA00001946"/>
    </source>
</evidence>
<keyword evidence="2" id="KW-0460">Magnesium</keyword>
<dbReference type="InterPro" id="IPR035901">
    <property type="entry name" value="GIY-YIG_endonuc_sf"/>
</dbReference>
<evidence type="ECO:0000313" key="5">
    <source>
        <dbReference type="Proteomes" id="UP000204629"/>
    </source>
</evidence>
<keyword evidence="4" id="KW-0540">Nuclease</keyword>
<feature type="domain" description="GIY-YIG" evidence="3">
    <location>
        <begin position="1"/>
        <end position="98"/>
    </location>
</feature>
<dbReference type="InterPro" id="IPR000305">
    <property type="entry name" value="GIY-YIG_endonuc"/>
</dbReference>
<reference evidence="4 5" key="1">
    <citation type="journal article" date="2016" name="Genome Announc.">
        <title>Genome Sequences of Pseudomonas oryzihabitans Phage POR1 and Pseudomonas aeruginosa Phage PAE1.</title>
        <authorList>
            <person name="Dyson Z.A."/>
            <person name="Seviour R.J."/>
            <person name="Tucci J."/>
            <person name="Petrovski S."/>
        </authorList>
    </citation>
    <scope>NUCLEOTIDE SEQUENCE [LARGE SCALE GENOMIC DNA]</scope>
</reference>
<dbReference type="Gene3D" id="3.40.1440.10">
    <property type="entry name" value="GIY-YIG endonuclease"/>
    <property type="match status" value="1"/>
</dbReference>
<dbReference type="Proteomes" id="UP000204629">
    <property type="component" value="Segment"/>
</dbReference>
<dbReference type="CDD" id="cd10443">
    <property type="entry name" value="GIY-YIG_HE_Tlr8p_PBC-V_like"/>
    <property type="match status" value="1"/>
</dbReference>
<keyword evidence="4" id="KW-0378">Hydrolase</keyword>
<dbReference type="SMART" id="SM00465">
    <property type="entry name" value="GIYc"/>
    <property type="match status" value="1"/>
</dbReference>
<keyword evidence="4" id="KW-0255">Endonuclease</keyword>
<name>A0A0N9ETA6_9CAUD</name>
<proteinExistence type="predicted"/>
<evidence type="ECO:0000313" key="4">
    <source>
        <dbReference type="EMBL" id="ALF51506.1"/>
    </source>
</evidence>
<protein>
    <submittedName>
        <fullName evidence="4">Putative GIY-YIG endonuclease</fullName>
    </submittedName>
</protein>
<accession>A0A0N9ETA6</accession>
<sequence length="195" mass="21878">MGCLYRVSFPNGKAYLGITTQTAQARFKDHCSEAGRLKREKSRGGSLLHHALNKYPGQAQLEVLVIADDWDYLCELEQRAIQAFGTRKPNGYNLTEGGEGTPGYRMPPESRERQRQAVLGSKWKEDARQRFSEQCRGRIITPETRAKMAEAKRGNSLRARPVTLDGVAYPSIKIAQEKTGLGWDAIQKVLRNGDI</sequence>
<dbReference type="SUPFAM" id="SSF64496">
    <property type="entry name" value="DNA-binding domain of intron-encoded endonucleases"/>
    <property type="match status" value="1"/>
</dbReference>
<comment type="cofactor">
    <cofactor evidence="1">
        <name>Mg(2+)</name>
        <dbReference type="ChEBI" id="CHEBI:18420"/>
    </cofactor>
</comment>
<gene>
    <name evidence="4" type="ORF">PAE1_6</name>
</gene>
<dbReference type="KEGG" id="vg:26642035"/>
<dbReference type="GeneID" id="26642035"/>
<dbReference type="RefSeq" id="YP_009215697.1">
    <property type="nucleotide sequence ID" value="NC_028980.1"/>
</dbReference>
<organism evidence="4 5">
    <name type="scientific">Pseudomonas phage PAE1</name>
    <dbReference type="NCBI Taxonomy" id="1718273"/>
    <lineage>
        <taxon>Viruses</taxon>
        <taxon>Duplodnaviria</taxon>
        <taxon>Heunggongvirae</taxon>
        <taxon>Uroviricota</taxon>
        <taxon>Caudoviricetes</taxon>
        <taxon>Mesyanzhinovviridae</taxon>
        <taxon>Rabinowitzvirinae</taxon>
        <taxon>Yuavirus</taxon>
        <taxon>Yuavirus PAE1</taxon>
        <taxon>Pseudomonas virus PAE1</taxon>
    </lineage>
</organism>
<dbReference type="OrthoDB" id="19777at10239"/>
<dbReference type="GO" id="GO:0004519">
    <property type="term" value="F:endonuclease activity"/>
    <property type="evidence" value="ECO:0007669"/>
    <property type="project" value="UniProtKB-KW"/>
</dbReference>
<evidence type="ECO:0000259" key="3">
    <source>
        <dbReference type="SMART" id="SM00465"/>
    </source>
</evidence>
<keyword evidence="5" id="KW-1185">Reference proteome</keyword>
<dbReference type="Pfam" id="PF01541">
    <property type="entry name" value="GIY-YIG"/>
    <property type="match status" value="1"/>
</dbReference>
<dbReference type="EMBL" id="KT734862">
    <property type="protein sequence ID" value="ALF51506.1"/>
    <property type="molecule type" value="Genomic_DNA"/>
</dbReference>